<evidence type="ECO:0000259" key="1">
    <source>
        <dbReference type="Pfam" id="PF00646"/>
    </source>
</evidence>
<dbReference type="Pfam" id="PF23622">
    <property type="entry name" value="LRR_At1g61320_AtMIF1"/>
    <property type="match status" value="1"/>
</dbReference>
<dbReference type="SUPFAM" id="SSF81383">
    <property type="entry name" value="F-box domain"/>
    <property type="match status" value="1"/>
</dbReference>
<protein>
    <submittedName>
        <fullName evidence="3">Uncharacterized protein</fullName>
    </submittedName>
</protein>
<feature type="domain" description="At1g61320/AtMIF1 LRR" evidence="2">
    <location>
        <begin position="80"/>
        <end position="202"/>
    </location>
</feature>
<feature type="domain" description="F-box" evidence="1">
    <location>
        <begin position="14"/>
        <end position="53"/>
    </location>
</feature>
<sequence length="204" mass="23445">MTDDRKIEGAEDLISNLPDVILQHILCFVPTTKDAISTSLLSRRWRYVWCEVPSLSLDVGTLTTAAWVNEALTRYTAPKTKSFHLTIKYVMKNIPYMDTWIKFAMSHNVENLSLNFLHYYGGYKLLDFFYNSSSVKQLNIKLSGYNHTICTVSWTSLRKLSLRFCILFDESMAKILSGCPVLEYLKLYHCGELNVLDLSANLHV</sequence>
<dbReference type="Gene3D" id="3.80.10.10">
    <property type="entry name" value="Ribonuclease Inhibitor"/>
    <property type="match status" value="1"/>
</dbReference>
<dbReference type="Pfam" id="PF00646">
    <property type="entry name" value="F-box"/>
    <property type="match status" value="1"/>
</dbReference>
<reference evidence="3" key="1">
    <citation type="submission" date="2018-11" db="EMBL/GenBank/DDBJ databases">
        <authorList>
            <consortium name="Genoscope - CEA"/>
            <person name="William W."/>
        </authorList>
    </citation>
    <scope>NUCLEOTIDE SEQUENCE</scope>
</reference>
<dbReference type="PANTHER" id="PTHR32153">
    <property type="entry name" value="OJ000223_09.16 PROTEIN"/>
    <property type="match status" value="1"/>
</dbReference>
<evidence type="ECO:0000259" key="2">
    <source>
        <dbReference type="Pfam" id="PF23622"/>
    </source>
</evidence>
<organism evidence="3">
    <name type="scientific">Brassica oleracea</name>
    <name type="common">Wild cabbage</name>
    <dbReference type="NCBI Taxonomy" id="3712"/>
    <lineage>
        <taxon>Eukaryota</taxon>
        <taxon>Viridiplantae</taxon>
        <taxon>Streptophyta</taxon>
        <taxon>Embryophyta</taxon>
        <taxon>Tracheophyta</taxon>
        <taxon>Spermatophyta</taxon>
        <taxon>Magnoliopsida</taxon>
        <taxon>eudicotyledons</taxon>
        <taxon>Gunneridae</taxon>
        <taxon>Pentapetalae</taxon>
        <taxon>rosids</taxon>
        <taxon>malvids</taxon>
        <taxon>Brassicales</taxon>
        <taxon>Brassicaceae</taxon>
        <taxon>Brassiceae</taxon>
        <taxon>Brassica</taxon>
    </lineage>
</organism>
<accession>A0A3P6F0Q0</accession>
<evidence type="ECO:0000313" key="3">
    <source>
        <dbReference type="EMBL" id="VDD45848.1"/>
    </source>
</evidence>
<gene>
    <name evidence="3" type="ORF">BOLC5T33395H</name>
</gene>
<dbReference type="EMBL" id="LR031877">
    <property type="protein sequence ID" value="VDD45848.1"/>
    <property type="molecule type" value="Genomic_DNA"/>
</dbReference>
<proteinExistence type="predicted"/>
<dbReference type="InterPro" id="IPR036047">
    <property type="entry name" value="F-box-like_dom_sf"/>
</dbReference>
<dbReference type="InterPro" id="IPR055357">
    <property type="entry name" value="LRR_At1g61320_AtMIF1"/>
</dbReference>
<dbReference type="InterPro" id="IPR032675">
    <property type="entry name" value="LRR_dom_sf"/>
</dbReference>
<dbReference type="InterPro" id="IPR001810">
    <property type="entry name" value="F-box_dom"/>
</dbReference>
<dbReference type="InterPro" id="IPR044997">
    <property type="entry name" value="F-box_plant"/>
</dbReference>
<dbReference type="Gene3D" id="1.20.1280.50">
    <property type="match status" value="1"/>
</dbReference>
<name>A0A3P6F0Q0_BRAOL</name>
<dbReference type="InterPro" id="IPR053781">
    <property type="entry name" value="F-box_AtFBL13-like"/>
</dbReference>
<dbReference type="CDD" id="cd22160">
    <property type="entry name" value="F-box_AtFBL13-like"/>
    <property type="match status" value="1"/>
</dbReference>
<dbReference type="AlphaFoldDB" id="A0A3P6F0Q0"/>
<dbReference type="SUPFAM" id="SSF52047">
    <property type="entry name" value="RNI-like"/>
    <property type="match status" value="1"/>
</dbReference>